<dbReference type="SUPFAM" id="SSF46785">
    <property type="entry name" value="Winged helix' DNA-binding domain"/>
    <property type="match status" value="1"/>
</dbReference>
<dbReference type="SMART" id="SM00347">
    <property type="entry name" value="HTH_MARR"/>
    <property type="match status" value="1"/>
</dbReference>
<dbReference type="InterPro" id="IPR036388">
    <property type="entry name" value="WH-like_DNA-bd_sf"/>
</dbReference>
<dbReference type="GeneID" id="99674087"/>
<dbReference type="PANTHER" id="PTHR35790:SF4">
    <property type="entry name" value="HTH-TYPE TRANSCRIPTIONAL REGULATOR PCHR"/>
    <property type="match status" value="1"/>
</dbReference>
<dbReference type="RefSeq" id="WP_072613591.1">
    <property type="nucleotide sequence ID" value="NZ_AP017935.1"/>
</dbReference>
<dbReference type="InterPro" id="IPR052067">
    <property type="entry name" value="Metal_resp_HTH_trans_reg"/>
</dbReference>
<evidence type="ECO:0000259" key="4">
    <source>
        <dbReference type="SMART" id="SM00347"/>
    </source>
</evidence>
<keyword evidence="8" id="KW-1185">Reference proteome</keyword>
<dbReference type="AlphaFoldDB" id="A0A2N9K8G3"/>
<dbReference type="EMBL" id="OKQU01000001">
    <property type="protein sequence ID" value="SPE06789.1"/>
    <property type="molecule type" value="Genomic_DNA"/>
</dbReference>
<evidence type="ECO:0000313" key="7">
    <source>
        <dbReference type="Proteomes" id="UP000237923"/>
    </source>
</evidence>
<dbReference type="Gene3D" id="1.10.10.10">
    <property type="entry name" value="Winged helix-like DNA-binding domain superfamily/Winged helix DNA-binding domain"/>
    <property type="match status" value="1"/>
</dbReference>
<keyword evidence="1" id="KW-0805">Transcription regulation</keyword>
<evidence type="ECO:0000256" key="2">
    <source>
        <dbReference type="ARBA" id="ARBA00023125"/>
    </source>
</evidence>
<reference evidence="6 7" key="1">
    <citation type="submission" date="2018-02" db="EMBL/GenBank/DDBJ databases">
        <authorList>
            <person name="Cohen D.B."/>
            <person name="Kent A.D."/>
        </authorList>
    </citation>
    <scope>NUCLEOTIDE SEQUENCE [LARGE SCALE GENOMIC DNA]</scope>
    <source>
        <strain evidence="6 7">CECT 9216</strain>
    </source>
</reference>
<evidence type="ECO:0000313" key="6">
    <source>
        <dbReference type="EMBL" id="SPE06789.1"/>
    </source>
</evidence>
<organism evidence="6 7">
    <name type="scientific">Leuconostoc suionicum</name>
    <dbReference type="NCBI Taxonomy" id="1511761"/>
    <lineage>
        <taxon>Bacteria</taxon>
        <taxon>Bacillati</taxon>
        <taxon>Bacillota</taxon>
        <taxon>Bacilli</taxon>
        <taxon>Lactobacillales</taxon>
        <taxon>Lactobacillaceae</taxon>
        <taxon>Leuconostoc</taxon>
    </lineage>
</organism>
<keyword evidence="3" id="KW-0804">Transcription</keyword>
<keyword evidence="2" id="KW-0238">DNA-binding</keyword>
<evidence type="ECO:0000256" key="3">
    <source>
        <dbReference type="ARBA" id="ARBA00023163"/>
    </source>
</evidence>
<dbReference type="Pfam" id="PF01047">
    <property type="entry name" value="MarR"/>
    <property type="match status" value="1"/>
</dbReference>
<dbReference type="EMBL" id="OKQR01000001">
    <property type="protein sequence ID" value="SPD91564.1"/>
    <property type="molecule type" value="Genomic_DNA"/>
</dbReference>
<dbReference type="InterPro" id="IPR000835">
    <property type="entry name" value="HTH_MarR-typ"/>
</dbReference>
<dbReference type="Proteomes" id="UP000237923">
    <property type="component" value="Unassembled WGS sequence"/>
</dbReference>
<protein>
    <submittedName>
        <fullName evidence="6">Transcriptional regulator SlyA</fullName>
    </submittedName>
</protein>
<dbReference type="Proteomes" id="UP000239237">
    <property type="component" value="Unassembled WGS sequence"/>
</dbReference>
<dbReference type="PANTHER" id="PTHR35790">
    <property type="entry name" value="HTH-TYPE TRANSCRIPTIONAL REGULATOR PCHR"/>
    <property type="match status" value="1"/>
</dbReference>
<proteinExistence type="predicted"/>
<evidence type="ECO:0000313" key="8">
    <source>
        <dbReference type="Proteomes" id="UP000239237"/>
    </source>
</evidence>
<reference evidence="5 8" key="2">
    <citation type="submission" date="2018-02" db="EMBL/GenBank/DDBJ databases">
        <authorList>
            <person name="Rodrigo-Torres L."/>
            <person name="Arahal R. D."/>
            <person name="Lucena T."/>
        </authorList>
    </citation>
    <scope>NUCLEOTIDE SEQUENCE [LARGE SCALE GENOMIC DNA]</scope>
    <source>
        <strain evidence="5 8">CECT 8486</strain>
    </source>
</reference>
<dbReference type="GO" id="GO:0003677">
    <property type="term" value="F:DNA binding"/>
    <property type="evidence" value="ECO:0007669"/>
    <property type="project" value="UniProtKB-KW"/>
</dbReference>
<evidence type="ECO:0000256" key="1">
    <source>
        <dbReference type="ARBA" id="ARBA00023015"/>
    </source>
</evidence>
<dbReference type="GO" id="GO:0003700">
    <property type="term" value="F:DNA-binding transcription factor activity"/>
    <property type="evidence" value="ECO:0007669"/>
    <property type="project" value="InterPro"/>
</dbReference>
<name>A0A2N9K8G3_9LACO</name>
<accession>A0A2N9K8G3</accession>
<evidence type="ECO:0000313" key="5">
    <source>
        <dbReference type="EMBL" id="SPD91564.1"/>
    </source>
</evidence>
<feature type="domain" description="HTH marR-type" evidence="4">
    <location>
        <begin position="32"/>
        <end position="138"/>
    </location>
</feature>
<dbReference type="InterPro" id="IPR036390">
    <property type="entry name" value="WH_DNA-bd_sf"/>
</dbReference>
<sequence>MTQDIQNSIIKKLIRLYSAQAQVRNKKDHLSQSNDFQNLNELPSLRQLEALSLINANTQCGITQLSSMLSISKPAVSRLVNKLENNQLITITFGQDKRQKIVQLTPQGKLLAEQHDRLHTEAVKKYLNILDNFDTSELLAIEKFIDALNQNLDD</sequence>
<dbReference type="KEGG" id="lsu:A6B45_04730"/>
<gene>
    <name evidence="5" type="ORF">LES8486_00545</name>
    <name evidence="6" type="ORF">LES9216_00692</name>
</gene>